<evidence type="ECO:0000256" key="1">
    <source>
        <dbReference type="SAM" id="MobiDB-lite"/>
    </source>
</evidence>
<reference evidence="2" key="1">
    <citation type="submission" date="2022-09" db="EMBL/GenBank/DDBJ databases">
        <title>genome sequence of Deinococcus rubellus.</title>
        <authorList>
            <person name="Srinivasan S."/>
        </authorList>
    </citation>
    <scope>NUCLEOTIDE SEQUENCE</scope>
    <source>
        <strain evidence="2">Ant6</strain>
    </source>
</reference>
<protein>
    <submittedName>
        <fullName evidence="2">Uncharacterized protein</fullName>
    </submittedName>
</protein>
<keyword evidence="3" id="KW-1185">Reference proteome</keyword>
<evidence type="ECO:0000313" key="3">
    <source>
        <dbReference type="Proteomes" id="UP001060261"/>
    </source>
</evidence>
<accession>A0ABY5YEJ7</accession>
<dbReference type="EMBL" id="CP104213">
    <property type="protein sequence ID" value="UWX63136.1"/>
    <property type="molecule type" value="Genomic_DNA"/>
</dbReference>
<evidence type="ECO:0000313" key="2">
    <source>
        <dbReference type="EMBL" id="UWX63136.1"/>
    </source>
</evidence>
<dbReference type="RefSeq" id="WP_260559429.1">
    <property type="nucleotide sequence ID" value="NZ_BAABEC010000179.1"/>
</dbReference>
<gene>
    <name evidence="2" type="ORF">N0D28_10240</name>
</gene>
<name>A0ABY5YEJ7_9DEIO</name>
<organism evidence="2 3">
    <name type="scientific">Deinococcus rubellus</name>
    <dbReference type="NCBI Taxonomy" id="1889240"/>
    <lineage>
        <taxon>Bacteria</taxon>
        <taxon>Thermotogati</taxon>
        <taxon>Deinococcota</taxon>
        <taxon>Deinococci</taxon>
        <taxon>Deinococcales</taxon>
        <taxon>Deinococcaceae</taxon>
        <taxon>Deinococcus</taxon>
    </lineage>
</organism>
<proteinExistence type="predicted"/>
<feature type="region of interest" description="Disordered" evidence="1">
    <location>
        <begin position="56"/>
        <end position="78"/>
    </location>
</feature>
<dbReference type="Proteomes" id="UP001060261">
    <property type="component" value="Chromosome"/>
</dbReference>
<sequence length="78" mass="8518">MGLADDPFNYQPTRDGLLRISRGAKVVMTLGGQRAGKLLGALQAAANEDARQHLLARATGNYRRGNERTAKPKATQRR</sequence>